<dbReference type="EMBL" id="JBHSEH010000017">
    <property type="protein sequence ID" value="MFC4427144.1"/>
    <property type="molecule type" value="Genomic_DNA"/>
</dbReference>
<keyword evidence="3" id="KW-1185">Reference proteome</keyword>
<evidence type="ECO:0000313" key="3">
    <source>
        <dbReference type="Proteomes" id="UP001595998"/>
    </source>
</evidence>
<proteinExistence type="predicted"/>
<keyword evidence="1" id="KW-0732">Signal</keyword>
<organism evidence="2 3">
    <name type="scientific">Deinococcus navajonensis</name>
    <dbReference type="NCBI Taxonomy" id="309884"/>
    <lineage>
        <taxon>Bacteria</taxon>
        <taxon>Thermotogati</taxon>
        <taxon>Deinococcota</taxon>
        <taxon>Deinococci</taxon>
        <taxon>Deinococcales</taxon>
        <taxon>Deinococcaceae</taxon>
        <taxon>Deinococcus</taxon>
    </lineage>
</organism>
<evidence type="ECO:0000313" key="2">
    <source>
        <dbReference type="EMBL" id="MFC4427144.1"/>
    </source>
</evidence>
<gene>
    <name evidence="2" type="ORF">ACFOZ9_13085</name>
</gene>
<dbReference type="Gene3D" id="2.120.10.30">
    <property type="entry name" value="TolB, C-terminal domain"/>
    <property type="match status" value="1"/>
</dbReference>
<evidence type="ECO:0000256" key="1">
    <source>
        <dbReference type="SAM" id="SignalP"/>
    </source>
</evidence>
<sequence>MPEPQKLTLAFLALLMTGGVAHAAPQGRLAYLRGQAPWLEPRVGAAPRPLPHQGDVYQLAVSATTGDVAYLEALGGRHGPELPAMRGVRLKAPYTKPRLLGAAWNGVRPEWLRWSDDGQTLRSANWNGRPLVWTRPGARAAPWPSASTSRDGRVVARSTASGVSYALGSAKARVAFTPGRPATLLAAVRRLRAAEGNAALRSYDPGLARDARNWAWSVPAVSPDGQAVYFAANLGQGDADLHNNFNFLLFRLAPRDGGLLALGKVGTQYGARPELRVSPDGRRLLLVQALFVSGARQPVTVTAVDLATQATRDLTSTDVKGGDLNTLQGYCWLADGRHVAYSVTYFRGEDLASSGPDEESRQSTLYVKDTLSGRTVRTIPGATQPGCGPR</sequence>
<accession>A0ABV8XNM0</accession>
<dbReference type="SUPFAM" id="SSF82171">
    <property type="entry name" value="DPP6 N-terminal domain-like"/>
    <property type="match status" value="1"/>
</dbReference>
<protein>
    <submittedName>
        <fullName evidence="2">TolB family protein</fullName>
    </submittedName>
</protein>
<name>A0ABV8XNM0_9DEIO</name>
<comment type="caution">
    <text evidence="2">The sequence shown here is derived from an EMBL/GenBank/DDBJ whole genome shotgun (WGS) entry which is preliminary data.</text>
</comment>
<reference evidence="3" key="1">
    <citation type="journal article" date="2019" name="Int. J. Syst. Evol. Microbiol.">
        <title>The Global Catalogue of Microorganisms (GCM) 10K type strain sequencing project: providing services to taxonomists for standard genome sequencing and annotation.</title>
        <authorList>
            <consortium name="The Broad Institute Genomics Platform"/>
            <consortium name="The Broad Institute Genome Sequencing Center for Infectious Disease"/>
            <person name="Wu L."/>
            <person name="Ma J."/>
        </authorList>
    </citation>
    <scope>NUCLEOTIDE SEQUENCE [LARGE SCALE GENOMIC DNA]</scope>
    <source>
        <strain evidence="3">CCUG 56029</strain>
    </source>
</reference>
<dbReference type="Proteomes" id="UP001595998">
    <property type="component" value="Unassembled WGS sequence"/>
</dbReference>
<dbReference type="RefSeq" id="WP_380040339.1">
    <property type="nucleotide sequence ID" value="NZ_JBHSEH010000017.1"/>
</dbReference>
<dbReference type="InterPro" id="IPR011042">
    <property type="entry name" value="6-blade_b-propeller_TolB-like"/>
</dbReference>
<feature type="chain" id="PRO_5045534781" evidence="1">
    <location>
        <begin position="24"/>
        <end position="390"/>
    </location>
</feature>
<feature type="signal peptide" evidence="1">
    <location>
        <begin position="1"/>
        <end position="23"/>
    </location>
</feature>